<dbReference type="Gene3D" id="2.130.10.10">
    <property type="entry name" value="YVTN repeat-like/Quinoprotein amine dehydrogenase"/>
    <property type="match status" value="2"/>
</dbReference>
<dbReference type="EMBL" id="AP023322">
    <property type="protein sequence ID" value="BCI64526.1"/>
    <property type="molecule type" value="Genomic_DNA"/>
</dbReference>
<evidence type="ECO:0000313" key="3">
    <source>
        <dbReference type="Proteomes" id="UP000594042"/>
    </source>
</evidence>
<dbReference type="InterPro" id="IPR011110">
    <property type="entry name" value="Reg_prop"/>
</dbReference>
<reference evidence="3" key="1">
    <citation type="submission" date="2020-07" db="EMBL/GenBank/DDBJ databases">
        <title>Complete genome sequencing of Coprobacter sp. strain 2CBH44.</title>
        <authorList>
            <person name="Sakamoto M."/>
            <person name="Murakami T."/>
            <person name="Mori H."/>
        </authorList>
    </citation>
    <scope>NUCLEOTIDE SEQUENCE [LARGE SCALE GENOMIC DNA]</scope>
    <source>
        <strain evidence="3">2CBH44</strain>
    </source>
</reference>
<protein>
    <recommendedName>
        <fullName evidence="1">Secretion system C-terminal sorting domain-containing protein</fullName>
    </recommendedName>
</protein>
<dbReference type="SUPFAM" id="SSF63829">
    <property type="entry name" value="Calcium-dependent phosphotriesterase"/>
    <property type="match status" value="1"/>
</dbReference>
<evidence type="ECO:0000259" key="1">
    <source>
        <dbReference type="Pfam" id="PF18962"/>
    </source>
</evidence>
<dbReference type="InterPro" id="IPR026444">
    <property type="entry name" value="Secre_tail"/>
</dbReference>
<dbReference type="Pfam" id="PF18962">
    <property type="entry name" value="Por_Secre_tail"/>
    <property type="match status" value="1"/>
</dbReference>
<name>A0A7G1HXZ9_9BACT</name>
<organism evidence="2 3">
    <name type="scientific">Coprobacter secundus subsp. similis</name>
    <dbReference type="NCBI Taxonomy" id="2751153"/>
    <lineage>
        <taxon>Bacteria</taxon>
        <taxon>Pseudomonadati</taxon>
        <taxon>Bacteroidota</taxon>
        <taxon>Bacteroidia</taxon>
        <taxon>Bacteroidales</taxon>
        <taxon>Barnesiellaceae</taxon>
        <taxon>Coprobacter</taxon>
    </lineage>
</organism>
<proteinExistence type="predicted"/>
<accession>A0A7G1HXZ9</accession>
<dbReference type="KEGG" id="copr:Cop2CBH44_28790"/>
<dbReference type="InterPro" id="IPR015943">
    <property type="entry name" value="WD40/YVTN_repeat-like_dom_sf"/>
</dbReference>
<feature type="domain" description="Secretion system C-terminal sorting" evidence="1">
    <location>
        <begin position="337"/>
        <end position="409"/>
    </location>
</feature>
<sequence length="412" mass="47546">MRTSMVPLKIIIVLVSMLFLFPEIIISQRKACQLLNDGEFLWLSINDQLNKYNKNTGELLTYNAPGGSLGKDKSGKIWIMKKYGEIYTFDGQNAIPYTIKGLNWKEKHSWVNNSFLVGKNNGKWMGLLFETNNAFLIQFDDLGFNKWNFNTVGSSVSILSMLEDKEGITWFSGYNEISPPWRWTFGRFTKTGGIITYKELQWLSITAIDEDSEGNLWMSTNYNQNLLLIKFDRQHFSYIKDSGSGNHYSLVIDTYNNKWLGNFDGTLTRYDGKQFTTYSHPELTQTIRDLVPDENGYIWILADNKLFCYNPSIDNIQKIDFLLSGEEYFTTNSEHKIYPNPSTHQITITGKNILQVKAYDMSGQFLGKHSENFEKKSVTIELSTLGITTKGYYVLCIEENTSIYHHKIQVKK</sequence>
<dbReference type="NCBIfam" id="TIGR04183">
    <property type="entry name" value="Por_Secre_tail"/>
    <property type="match status" value="1"/>
</dbReference>
<keyword evidence="3" id="KW-1185">Reference proteome</keyword>
<gene>
    <name evidence="2" type="ORF">Cop2CBH44_28790</name>
</gene>
<dbReference type="AlphaFoldDB" id="A0A7G1HXZ9"/>
<evidence type="ECO:0000313" key="2">
    <source>
        <dbReference type="EMBL" id="BCI64526.1"/>
    </source>
</evidence>
<dbReference type="RefSeq" id="WP_021929690.1">
    <property type="nucleotide sequence ID" value="NZ_AP023322.1"/>
</dbReference>
<dbReference type="Pfam" id="PF07494">
    <property type="entry name" value="Reg_prop"/>
    <property type="match status" value="1"/>
</dbReference>
<dbReference type="Proteomes" id="UP000594042">
    <property type="component" value="Chromosome"/>
</dbReference>